<name>A0A1T2X8Q4_9BACL</name>
<keyword evidence="2" id="KW-0238">DNA-binding</keyword>
<dbReference type="STRING" id="1324314.BVG16_18625"/>
<dbReference type="InterPro" id="IPR050204">
    <property type="entry name" value="AraC_XylS_family_regulators"/>
</dbReference>
<dbReference type="GO" id="GO:0043565">
    <property type="term" value="F:sequence-specific DNA binding"/>
    <property type="evidence" value="ECO:0007669"/>
    <property type="project" value="InterPro"/>
</dbReference>
<dbReference type="InterPro" id="IPR046532">
    <property type="entry name" value="DUF6597"/>
</dbReference>
<dbReference type="Pfam" id="PF20240">
    <property type="entry name" value="DUF6597"/>
    <property type="match status" value="1"/>
</dbReference>
<evidence type="ECO:0000256" key="2">
    <source>
        <dbReference type="ARBA" id="ARBA00023125"/>
    </source>
</evidence>
<evidence type="ECO:0000256" key="1">
    <source>
        <dbReference type="ARBA" id="ARBA00023015"/>
    </source>
</evidence>
<dbReference type="SUPFAM" id="SSF46689">
    <property type="entry name" value="Homeodomain-like"/>
    <property type="match status" value="1"/>
</dbReference>
<keyword evidence="1" id="KW-0805">Transcription regulation</keyword>
<dbReference type="PANTHER" id="PTHR46796">
    <property type="entry name" value="HTH-TYPE TRANSCRIPTIONAL ACTIVATOR RHAS-RELATED"/>
    <property type="match status" value="1"/>
</dbReference>
<evidence type="ECO:0000313" key="5">
    <source>
        <dbReference type="EMBL" id="OPA76222.1"/>
    </source>
</evidence>
<sequence length="269" mass="31489">MSSGFHRPSMGVLNLQSGEKKFQLSRHTPSDDIGFFVKHFWIVSWNLTDEEPYLQDVVPNPCVNLVIENQRSAIFGPATQKYSYFLQHKGCVFGAKFKPGGFYPFIKRPVSALREQPLSIASVFDIEAQHWEESILTQSDERSMVEIAERYMRPKLPAQDRRIPMIQRMIERIVEDKEITKVDQICEHFDMNKRTLQRLFDQYVGVSPKWVIKLYRIQNAAETMDHHPNQDWLQLSLDLGYYDQSHFIKDFKSIIGKTPDEYTKGTRQP</sequence>
<dbReference type="InterPro" id="IPR009057">
    <property type="entry name" value="Homeodomain-like_sf"/>
</dbReference>
<organism evidence="5 6">
    <name type="scientific">Paenibacillus selenitireducens</name>
    <dbReference type="NCBI Taxonomy" id="1324314"/>
    <lineage>
        <taxon>Bacteria</taxon>
        <taxon>Bacillati</taxon>
        <taxon>Bacillota</taxon>
        <taxon>Bacilli</taxon>
        <taxon>Bacillales</taxon>
        <taxon>Paenibacillaceae</taxon>
        <taxon>Paenibacillus</taxon>
    </lineage>
</organism>
<comment type="caution">
    <text evidence="5">The sequence shown here is derived from an EMBL/GenBank/DDBJ whole genome shotgun (WGS) entry which is preliminary data.</text>
</comment>
<dbReference type="GO" id="GO:0003700">
    <property type="term" value="F:DNA-binding transcription factor activity"/>
    <property type="evidence" value="ECO:0007669"/>
    <property type="project" value="InterPro"/>
</dbReference>
<dbReference type="Pfam" id="PF12833">
    <property type="entry name" value="HTH_18"/>
    <property type="match status" value="1"/>
</dbReference>
<dbReference type="SMART" id="SM00342">
    <property type="entry name" value="HTH_ARAC"/>
    <property type="match status" value="1"/>
</dbReference>
<dbReference type="RefSeq" id="WP_078500460.1">
    <property type="nucleotide sequence ID" value="NZ_MSZX01000007.1"/>
</dbReference>
<evidence type="ECO:0000259" key="4">
    <source>
        <dbReference type="PROSITE" id="PS01124"/>
    </source>
</evidence>
<keyword evidence="3" id="KW-0804">Transcription</keyword>
<dbReference type="PROSITE" id="PS01124">
    <property type="entry name" value="HTH_ARAC_FAMILY_2"/>
    <property type="match status" value="1"/>
</dbReference>
<protein>
    <submittedName>
        <fullName evidence="5">AraC family transcriptional regulator</fullName>
    </submittedName>
</protein>
<dbReference type="Proteomes" id="UP000190188">
    <property type="component" value="Unassembled WGS sequence"/>
</dbReference>
<reference evidence="5 6" key="1">
    <citation type="submission" date="2017-01" db="EMBL/GenBank/DDBJ databases">
        <title>Genome analysis of Paenibacillus selenitrireducens ES3-24.</title>
        <authorList>
            <person name="Xu D."/>
            <person name="Yao R."/>
            <person name="Zheng S."/>
        </authorList>
    </citation>
    <scope>NUCLEOTIDE SEQUENCE [LARGE SCALE GENOMIC DNA]</scope>
    <source>
        <strain evidence="5 6">ES3-24</strain>
    </source>
</reference>
<feature type="domain" description="HTH araC/xylS-type" evidence="4">
    <location>
        <begin position="164"/>
        <end position="265"/>
    </location>
</feature>
<dbReference type="Gene3D" id="1.10.10.60">
    <property type="entry name" value="Homeodomain-like"/>
    <property type="match status" value="1"/>
</dbReference>
<dbReference type="AlphaFoldDB" id="A0A1T2X8Q4"/>
<dbReference type="EMBL" id="MSZX01000007">
    <property type="protein sequence ID" value="OPA76222.1"/>
    <property type="molecule type" value="Genomic_DNA"/>
</dbReference>
<gene>
    <name evidence="5" type="ORF">BVG16_18625</name>
</gene>
<evidence type="ECO:0000256" key="3">
    <source>
        <dbReference type="ARBA" id="ARBA00023163"/>
    </source>
</evidence>
<evidence type="ECO:0000313" key="6">
    <source>
        <dbReference type="Proteomes" id="UP000190188"/>
    </source>
</evidence>
<proteinExistence type="predicted"/>
<dbReference type="OrthoDB" id="323290at2"/>
<dbReference type="PANTHER" id="PTHR46796:SF13">
    <property type="entry name" value="HTH-TYPE TRANSCRIPTIONAL ACTIVATOR RHAS"/>
    <property type="match status" value="1"/>
</dbReference>
<dbReference type="InterPro" id="IPR018060">
    <property type="entry name" value="HTH_AraC"/>
</dbReference>
<keyword evidence="6" id="KW-1185">Reference proteome</keyword>
<accession>A0A1T2X8Q4</accession>